<organism evidence="1">
    <name type="scientific">Serratia marcescens</name>
    <dbReference type="NCBI Taxonomy" id="615"/>
    <lineage>
        <taxon>Bacteria</taxon>
        <taxon>Pseudomonadati</taxon>
        <taxon>Pseudomonadota</taxon>
        <taxon>Gammaproteobacteria</taxon>
        <taxon>Enterobacterales</taxon>
        <taxon>Yersiniaceae</taxon>
        <taxon>Serratia</taxon>
    </lineage>
</organism>
<dbReference type="AlphaFoldDB" id="A0A939NRH4"/>
<comment type="caution">
    <text evidence="1">The sequence shown here is derived from an EMBL/GenBank/DDBJ whole genome shotgun (WGS) entry which is preliminary data.</text>
</comment>
<protein>
    <submittedName>
        <fullName evidence="1">Uncharacterized protein</fullName>
    </submittedName>
</protein>
<dbReference type="EMBL" id="JAGETR010000066">
    <property type="protein sequence ID" value="MBO2006877.1"/>
    <property type="molecule type" value="Genomic_DNA"/>
</dbReference>
<proteinExistence type="predicted"/>
<evidence type="ECO:0000313" key="1">
    <source>
        <dbReference type="EMBL" id="MBO2006877.1"/>
    </source>
</evidence>
<accession>A0A939NRH4</accession>
<reference evidence="1" key="1">
    <citation type="submission" date="2021-03" db="EMBL/GenBank/DDBJ databases">
        <title>Molecular epidemiology and mechanisms of colistin and carbapenem resistance in Enterobacteriaceae from clinical isolates, the environment and porcine samples in Pretoria, South Africa.</title>
        <authorList>
            <person name="Bogoshi D."/>
            <person name="Mbelle N.M."/>
            <person name="Naidoo V."/>
            <person name="Osei Sekyere J."/>
        </authorList>
    </citation>
    <scope>NUCLEOTIDE SEQUENCE</scope>
    <source>
        <strain evidence="1">C080</strain>
    </source>
</reference>
<sequence>MLRTVHGVSRFADGRDRLCRADGALSGPAHSGRAPPFWPCRCAACWGDAADRRRHAQPQSDPQSGAAHRHHYGGAGGAFIVSLCCCAGR</sequence>
<name>A0A939NRH4_SERMA</name>
<gene>
    <name evidence="1" type="ORF">J4732_11335</name>
</gene>